<feature type="binding site" evidence="5">
    <location>
        <position position="44"/>
    </location>
    <ligand>
        <name>ATP</name>
        <dbReference type="ChEBI" id="CHEBI:30616"/>
    </ligand>
</feature>
<gene>
    <name evidence="8" type="ORF">MMF93_28125</name>
</gene>
<accession>A0ABY3XZH1</accession>
<protein>
    <submittedName>
        <fullName evidence="8">Serine/threonine-protein kinase</fullName>
    </submittedName>
</protein>
<keyword evidence="9" id="KW-1185">Reference proteome</keyword>
<proteinExistence type="predicted"/>
<keyword evidence="3 8" id="KW-0418">Kinase</keyword>
<dbReference type="PANTHER" id="PTHR43289:SF34">
    <property type="entry name" value="SERINE_THREONINE-PROTEIN KINASE YBDM-RELATED"/>
    <property type="match status" value="1"/>
</dbReference>
<dbReference type="Gene3D" id="3.30.200.20">
    <property type="entry name" value="Phosphorylase Kinase, domain 1"/>
    <property type="match status" value="1"/>
</dbReference>
<evidence type="ECO:0000256" key="3">
    <source>
        <dbReference type="ARBA" id="ARBA00022777"/>
    </source>
</evidence>
<dbReference type="EMBL" id="CP093846">
    <property type="protein sequence ID" value="UNS99892.1"/>
    <property type="molecule type" value="Genomic_DNA"/>
</dbReference>
<dbReference type="PROSITE" id="PS00107">
    <property type="entry name" value="PROTEIN_KINASE_ATP"/>
    <property type="match status" value="1"/>
</dbReference>
<evidence type="ECO:0000256" key="6">
    <source>
        <dbReference type="SAM" id="MobiDB-lite"/>
    </source>
</evidence>
<dbReference type="InterPro" id="IPR011009">
    <property type="entry name" value="Kinase-like_dom_sf"/>
</dbReference>
<dbReference type="Gene3D" id="1.10.510.10">
    <property type="entry name" value="Transferase(Phosphotransferase) domain 1"/>
    <property type="match status" value="1"/>
</dbReference>
<dbReference type="Pfam" id="PF00069">
    <property type="entry name" value="Pkinase"/>
    <property type="match status" value="1"/>
</dbReference>
<dbReference type="InterPro" id="IPR002372">
    <property type="entry name" value="PQQ_rpt_dom"/>
</dbReference>
<dbReference type="SMART" id="SM00564">
    <property type="entry name" value="PQQ"/>
    <property type="match status" value="4"/>
</dbReference>
<dbReference type="InterPro" id="IPR008271">
    <property type="entry name" value="Ser/Thr_kinase_AS"/>
</dbReference>
<feature type="region of interest" description="Disordered" evidence="6">
    <location>
        <begin position="343"/>
        <end position="382"/>
    </location>
</feature>
<keyword evidence="1" id="KW-0808">Transferase</keyword>
<dbReference type="RefSeq" id="WP_242755849.1">
    <property type="nucleotide sequence ID" value="NZ_CP093846.1"/>
</dbReference>
<evidence type="ECO:0000313" key="9">
    <source>
        <dbReference type="Proteomes" id="UP001202244"/>
    </source>
</evidence>
<name>A0ABY3XZH1_9ACTN</name>
<dbReference type="InterPro" id="IPR018391">
    <property type="entry name" value="PQQ_b-propeller_rpt"/>
</dbReference>
<keyword evidence="2 5" id="KW-0547">Nucleotide-binding</keyword>
<evidence type="ECO:0000256" key="2">
    <source>
        <dbReference type="ARBA" id="ARBA00022741"/>
    </source>
</evidence>
<evidence type="ECO:0000256" key="5">
    <source>
        <dbReference type="PROSITE-ProRule" id="PRU10141"/>
    </source>
</evidence>
<evidence type="ECO:0000256" key="4">
    <source>
        <dbReference type="ARBA" id="ARBA00022840"/>
    </source>
</evidence>
<dbReference type="Pfam" id="PF13360">
    <property type="entry name" value="PQQ_2"/>
    <property type="match status" value="1"/>
</dbReference>
<dbReference type="CDD" id="cd14014">
    <property type="entry name" value="STKc_PknB_like"/>
    <property type="match status" value="1"/>
</dbReference>
<dbReference type="SUPFAM" id="SSF50998">
    <property type="entry name" value="Quinoprotein alcohol dehydrogenase-like"/>
    <property type="match status" value="1"/>
</dbReference>
<feature type="region of interest" description="Disordered" evidence="6">
    <location>
        <begin position="297"/>
        <end position="318"/>
    </location>
</feature>
<dbReference type="GO" id="GO:0016301">
    <property type="term" value="F:kinase activity"/>
    <property type="evidence" value="ECO:0007669"/>
    <property type="project" value="UniProtKB-KW"/>
</dbReference>
<sequence length="713" mass="75277">MAHPLTHDDPAHLGPYRLVARLGGGGMGTVYLGRSPRGRTLALKTMHRDIAQLADFRTRFQLEADAARVIGEHHGALVVDADPLAETPWLATEYVLGPPLDEAVSLCGPLPEATTRVLGSRLCQALSQLHSSDVVHRDLKPSNILLTATGPKVIDFGIARAAGDDRLTRTGAAAGTPAFMSPEQATGQEHSPAGDVFALAGVLVFSCTGHGPFGTGQTADLLYRVRYGEPDLTGVPQELARLLQRCLAKDPQSRPGAGQLAALLHDGDDAEFADHLPDAVHAEILRRSVAVWDVRPARSAPPPEEPAETHGRPSPAMTSRRRLLALAGGGLVAAAGAGGIWAWTRPSGSDEPPSASTPPPAAPASAPEPNWQFKSSDSGAPTPLLTERRVGVVVAGGKLTLLSAGGEVVGTEADVWSAAADEGRIHGLQGDACELAVLEEKTGRFAAPVADVRDLLGSDVTGPQVAKILAVHKGTVLVREEEGGLRRTCMALDAESGKKLWRGKISHEAVVVAKAGELLVLASASDGEVWAIDVETGKEAWSRKFSLGYGREIRTSGADTEGNLYLNLDEIIAVRAKDGKTRWRFGKGRAHKAESSDLAEYGAPVAHDGTVYALESGNGVVALDLASGKLRWELKLDVASRIPLDAVPVVGDRYVYFPSGGTSLVTAVDVKKRRAAWTSVGADKEAIPELAWHRETSQLVVATDKRVFGLPLK</sequence>
<dbReference type="InterPro" id="IPR000719">
    <property type="entry name" value="Prot_kinase_dom"/>
</dbReference>
<reference evidence="8 9" key="1">
    <citation type="journal article" date="2023" name="Microbiol. Spectr.">
        <title>Synergy between Genome Mining, Metabolomics, and Bioinformatics Uncovers Antibacterial Chlorinated Carbazole Alkaloids and Their Biosynthetic Gene Cluster from Streptomyces tubbatahanensis sp. nov., a Novel Actinomycete Isolated from Sulu Sea, Philippines.</title>
        <authorList>
            <person name="Tenebro C.P."/>
            <person name="Trono D.J.V.L."/>
            <person name="Balida L.A.P."/>
            <person name="Bayog L.K.A."/>
            <person name="Bruna J.R."/>
            <person name="Sabido E.M."/>
            <person name="Caspe D.P.C."/>
            <person name="de Los Santos E.L.C."/>
            <person name="Saludes J.P."/>
            <person name="Dalisay D.S."/>
        </authorList>
    </citation>
    <scope>NUCLEOTIDE SEQUENCE [LARGE SCALE GENOMIC DNA]</scope>
    <source>
        <strain evidence="8 9">DSD3025</strain>
    </source>
</reference>
<feature type="domain" description="Protein kinase" evidence="7">
    <location>
        <begin position="16"/>
        <end position="272"/>
    </location>
</feature>
<dbReference type="PROSITE" id="PS00108">
    <property type="entry name" value="PROTEIN_KINASE_ST"/>
    <property type="match status" value="1"/>
</dbReference>
<dbReference type="SUPFAM" id="SSF56112">
    <property type="entry name" value="Protein kinase-like (PK-like)"/>
    <property type="match status" value="1"/>
</dbReference>
<dbReference type="Proteomes" id="UP001202244">
    <property type="component" value="Chromosome"/>
</dbReference>
<organism evidence="8 9">
    <name type="scientific">Streptomyces tubbatahanensis</name>
    <dbReference type="NCBI Taxonomy" id="2923272"/>
    <lineage>
        <taxon>Bacteria</taxon>
        <taxon>Bacillati</taxon>
        <taxon>Actinomycetota</taxon>
        <taxon>Actinomycetes</taxon>
        <taxon>Kitasatosporales</taxon>
        <taxon>Streptomycetaceae</taxon>
        <taxon>Streptomyces</taxon>
    </lineage>
</organism>
<dbReference type="InterPro" id="IPR017441">
    <property type="entry name" value="Protein_kinase_ATP_BS"/>
</dbReference>
<dbReference type="PROSITE" id="PS50011">
    <property type="entry name" value="PROTEIN_KINASE_DOM"/>
    <property type="match status" value="1"/>
</dbReference>
<dbReference type="InterPro" id="IPR015943">
    <property type="entry name" value="WD40/YVTN_repeat-like_dom_sf"/>
</dbReference>
<evidence type="ECO:0000313" key="8">
    <source>
        <dbReference type="EMBL" id="UNS99892.1"/>
    </source>
</evidence>
<dbReference type="Gene3D" id="2.130.10.10">
    <property type="entry name" value="YVTN repeat-like/Quinoprotein amine dehydrogenase"/>
    <property type="match status" value="1"/>
</dbReference>
<dbReference type="SMART" id="SM00220">
    <property type="entry name" value="S_TKc"/>
    <property type="match status" value="1"/>
</dbReference>
<evidence type="ECO:0000256" key="1">
    <source>
        <dbReference type="ARBA" id="ARBA00022679"/>
    </source>
</evidence>
<evidence type="ECO:0000259" key="7">
    <source>
        <dbReference type="PROSITE" id="PS50011"/>
    </source>
</evidence>
<keyword evidence="4 5" id="KW-0067">ATP-binding</keyword>
<dbReference type="InterPro" id="IPR011047">
    <property type="entry name" value="Quinoprotein_ADH-like_sf"/>
</dbReference>
<dbReference type="PANTHER" id="PTHR43289">
    <property type="entry name" value="MITOGEN-ACTIVATED PROTEIN KINASE KINASE KINASE 20-RELATED"/>
    <property type="match status" value="1"/>
</dbReference>